<keyword evidence="4" id="KW-0539">Nucleus</keyword>
<evidence type="ECO:0000256" key="1">
    <source>
        <dbReference type="ARBA" id="ARBA00004123"/>
    </source>
</evidence>
<dbReference type="PANTHER" id="PTHR46910">
    <property type="entry name" value="TRANSCRIPTION FACTOR PDR1"/>
    <property type="match status" value="1"/>
</dbReference>
<evidence type="ECO:0000313" key="8">
    <source>
        <dbReference type="Proteomes" id="UP000287166"/>
    </source>
</evidence>
<dbReference type="AlphaFoldDB" id="A0A401H4F5"/>
<dbReference type="InterPro" id="IPR050987">
    <property type="entry name" value="AtrR-like"/>
</dbReference>
<dbReference type="GO" id="GO:0000981">
    <property type="term" value="F:DNA-binding transcription factor activity, RNA polymerase II-specific"/>
    <property type="evidence" value="ECO:0007669"/>
    <property type="project" value="InterPro"/>
</dbReference>
<dbReference type="InParanoid" id="A0A401H4F5"/>
<dbReference type="RefSeq" id="XP_027620205.1">
    <property type="nucleotide sequence ID" value="XM_027764404.1"/>
</dbReference>
<feature type="region of interest" description="Disordered" evidence="5">
    <location>
        <begin position="175"/>
        <end position="220"/>
    </location>
</feature>
<protein>
    <recommendedName>
        <fullName evidence="6">Zn(2)-C6 fungal-type domain-containing protein</fullName>
    </recommendedName>
</protein>
<dbReference type="Gene3D" id="4.10.240.10">
    <property type="entry name" value="Zn(2)-C6 fungal-type DNA-binding domain"/>
    <property type="match status" value="1"/>
</dbReference>
<dbReference type="STRING" id="139825.A0A401H4F5"/>
<accession>A0A401H4F5</accession>
<dbReference type="Pfam" id="PF00172">
    <property type="entry name" value="Zn_clus"/>
    <property type="match status" value="1"/>
</dbReference>
<reference evidence="7 8" key="1">
    <citation type="journal article" date="2018" name="Sci. Rep.">
        <title>Genome sequence of the cauliflower mushroom Sparassis crispa (Hanabiratake) and its association with beneficial usage.</title>
        <authorList>
            <person name="Kiyama R."/>
            <person name="Furutani Y."/>
            <person name="Kawaguchi K."/>
            <person name="Nakanishi T."/>
        </authorList>
    </citation>
    <scope>NUCLEOTIDE SEQUENCE [LARGE SCALE GENOMIC DNA]</scope>
</reference>
<dbReference type="PROSITE" id="PS00463">
    <property type="entry name" value="ZN2_CY6_FUNGAL_1"/>
    <property type="match status" value="1"/>
</dbReference>
<dbReference type="GO" id="GO:0008270">
    <property type="term" value="F:zinc ion binding"/>
    <property type="evidence" value="ECO:0007669"/>
    <property type="project" value="InterPro"/>
</dbReference>
<evidence type="ECO:0000256" key="2">
    <source>
        <dbReference type="ARBA" id="ARBA00022723"/>
    </source>
</evidence>
<dbReference type="GO" id="GO:0003677">
    <property type="term" value="F:DNA binding"/>
    <property type="evidence" value="ECO:0007669"/>
    <property type="project" value="UniProtKB-KW"/>
</dbReference>
<dbReference type="InterPro" id="IPR001138">
    <property type="entry name" value="Zn2Cys6_DnaBD"/>
</dbReference>
<proteinExistence type="predicted"/>
<evidence type="ECO:0000256" key="5">
    <source>
        <dbReference type="SAM" id="MobiDB-lite"/>
    </source>
</evidence>
<keyword evidence="2" id="KW-0479">Metal-binding</keyword>
<dbReference type="PROSITE" id="PS50048">
    <property type="entry name" value="ZN2_CY6_FUNGAL_2"/>
    <property type="match status" value="1"/>
</dbReference>
<comment type="subcellular location">
    <subcellularLocation>
        <location evidence="1">Nucleus</location>
    </subcellularLocation>
</comment>
<evidence type="ECO:0000259" key="6">
    <source>
        <dbReference type="PROSITE" id="PS50048"/>
    </source>
</evidence>
<gene>
    <name evidence="7" type="ORF">SCP_1503000</name>
</gene>
<keyword evidence="3" id="KW-0238">DNA-binding</keyword>
<name>A0A401H4F5_9APHY</name>
<dbReference type="PRINTS" id="PR00755">
    <property type="entry name" value="AFLATOXINBRP"/>
</dbReference>
<dbReference type="Proteomes" id="UP000287166">
    <property type="component" value="Unassembled WGS sequence"/>
</dbReference>
<dbReference type="GO" id="GO:0005634">
    <property type="term" value="C:nucleus"/>
    <property type="evidence" value="ECO:0007669"/>
    <property type="project" value="UniProtKB-SubCell"/>
</dbReference>
<dbReference type="SUPFAM" id="SSF57701">
    <property type="entry name" value="Zn2/Cys6 DNA-binding domain"/>
    <property type="match status" value="1"/>
</dbReference>
<feature type="domain" description="Zn(2)-C6 fungal-type" evidence="6">
    <location>
        <begin position="136"/>
        <end position="166"/>
    </location>
</feature>
<evidence type="ECO:0000256" key="3">
    <source>
        <dbReference type="ARBA" id="ARBA00023125"/>
    </source>
</evidence>
<dbReference type="SMART" id="SM00066">
    <property type="entry name" value="GAL4"/>
    <property type="match status" value="1"/>
</dbReference>
<dbReference type="CDD" id="cd00067">
    <property type="entry name" value="GAL4"/>
    <property type="match status" value="1"/>
</dbReference>
<evidence type="ECO:0000313" key="7">
    <source>
        <dbReference type="EMBL" id="GBE89292.1"/>
    </source>
</evidence>
<evidence type="ECO:0000256" key="4">
    <source>
        <dbReference type="ARBA" id="ARBA00023242"/>
    </source>
</evidence>
<sequence length="430" mass="47400">MCVNHRTDPAFVTRSYAALPGDNPPLLQSQGSCTKGTLNIIVEPGLLSIKPHSPVSPSCSDSSSSPTTPVDMHGLESCVAVADPAEDDCWNLIPYHIPWGPEYYNYKGGTLPGPDGKTCIFLRSPTPLKNRRTEKACNKCRERKAKCSGTQPACARCVSRGYICTYVSETKRSRGSTLSRQRRREKRVRAPSPHLSESWSTSSFSRFGSPTSSCSRPFSPKPKYEEVDDMALSPQLLYPDESEIDYWAVQAAENSLQWAQTTTASSVEDAPSQPVQVVDTRYDYTCDGYGTFAASVSVPADIVAPQPLATSSSRLSLYAPRPVKPFVPFLSPVADSILEHERGITAQLELQGMMHPDQIAYVDELSYGEPIAGYPIYEFSEDVHSSRDIVYLDPYSVAQQQYHMSMAAVYTQTVLEPHVSYSHYPISLPA</sequence>
<keyword evidence="8" id="KW-1185">Reference proteome</keyword>
<feature type="compositionally biased region" description="Basic residues" evidence="5">
    <location>
        <begin position="180"/>
        <end position="189"/>
    </location>
</feature>
<comment type="caution">
    <text evidence="7">The sequence shown here is derived from an EMBL/GenBank/DDBJ whole genome shotgun (WGS) entry which is preliminary data.</text>
</comment>
<dbReference type="InterPro" id="IPR036864">
    <property type="entry name" value="Zn2-C6_fun-type_DNA-bd_sf"/>
</dbReference>
<feature type="compositionally biased region" description="Low complexity" evidence="5">
    <location>
        <begin position="196"/>
        <end position="215"/>
    </location>
</feature>
<dbReference type="EMBL" id="BFAD01000015">
    <property type="protein sequence ID" value="GBE89292.1"/>
    <property type="molecule type" value="Genomic_DNA"/>
</dbReference>
<dbReference type="GeneID" id="38786209"/>
<dbReference type="PANTHER" id="PTHR46910:SF3">
    <property type="entry name" value="HALOTOLERANCE PROTEIN 9-RELATED"/>
    <property type="match status" value="1"/>
</dbReference>
<dbReference type="OrthoDB" id="2441642at2759"/>
<organism evidence="7 8">
    <name type="scientific">Sparassis crispa</name>
    <dbReference type="NCBI Taxonomy" id="139825"/>
    <lineage>
        <taxon>Eukaryota</taxon>
        <taxon>Fungi</taxon>
        <taxon>Dikarya</taxon>
        <taxon>Basidiomycota</taxon>
        <taxon>Agaricomycotina</taxon>
        <taxon>Agaricomycetes</taxon>
        <taxon>Polyporales</taxon>
        <taxon>Sparassidaceae</taxon>
        <taxon>Sparassis</taxon>
    </lineage>
</organism>